<dbReference type="Gene3D" id="3.40.630.10">
    <property type="entry name" value="Zn peptidases"/>
    <property type="match status" value="1"/>
</dbReference>
<dbReference type="Pfam" id="PF05343">
    <property type="entry name" value="Peptidase_M42"/>
    <property type="match status" value="1"/>
</dbReference>
<evidence type="ECO:0000256" key="5">
    <source>
        <dbReference type="ARBA" id="ARBA00022801"/>
    </source>
</evidence>
<organism evidence="7 8">
    <name type="scientific">Holzapfeliella saturejae</name>
    <dbReference type="NCBI Taxonomy" id="3082953"/>
    <lineage>
        <taxon>Bacteria</taxon>
        <taxon>Bacillati</taxon>
        <taxon>Bacillota</taxon>
        <taxon>Bacilli</taxon>
        <taxon>Lactobacillales</taxon>
        <taxon>Lactobacillaceae</taxon>
        <taxon>Holzapfeliella</taxon>
    </lineage>
</organism>
<evidence type="ECO:0000256" key="3">
    <source>
        <dbReference type="ARBA" id="ARBA00022670"/>
    </source>
</evidence>
<dbReference type="RefSeq" id="WP_339968412.1">
    <property type="nucleotide sequence ID" value="NZ_JAWMWG010000001.1"/>
</dbReference>
<proteinExistence type="inferred from homology"/>
<dbReference type="PIRSF" id="PIRSF001123">
    <property type="entry name" value="PepA_GA"/>
    <property type="match status" value="1"/>
</dbReference>
<name>A0ABU8SEN8_9LACO</name>
<evidence type="ECO:0000256" key="1">
    <source>
        <dbReference type="ARBA" id="ARBA00006272"/>
    </source>
</evidence>
<dbReference type="SUPFAM" id="SSF53187">
    <property type="entry name" value="Zn-dependent exopeptidases"/>
    <property type="match status" value="1"/>
</dbReference>
<keyword evidence="2" id="KW-0031">Aminopeptidase</keyword>
<dbReference type="InterPro" id="IPR008007">
    <property type="entry name" value="Peptidase_M42"/>
</dbReference>
<keyword evidence="5" id="KW-0378">Hydrolase</keyword>
<evidence type="ECO:0000313" key="7">
    <source>
        <dbReference type="EMBL" id="MEJ6347841.1"/>
    </source>
</evidence>
<comment type="caution">
    <text evidence="7">The sequence shown here is derived from an EMBL/GenBank/DDBJ whole genome shotgun (WGS) entry which is preliminary data.</text>
</comment>
<keyword evidence="3" id="KW-0645">Protease</keyword>
<evidence type="ECO:0000256" key="2">
    <source>
        <dbReference type="ARBA" id="ARBA00022438"/>
    </source>
</evidence>
<evidence type="ECO:0000256" key="6">
    <source>
        <dbReference type="PIRNR" id="PIRNR001123"/>
    </source>
</evidence>
<dbReference type="InterPro" id="IPR051464">
    <property type="entry name" value="Peptidase_M42_aminopept"/>
</dbReference>
<dbReference type="InterPro" id="IPR023367">
    <property type="entry name" value="Peptidase_M42_dom2"/>
</dbReference>
<keyword evidence="8" id="KW-1185">Reference proteome</keyword>
<accession>A0ABU8SEN8</accession>
<gene>
    <name evidence="7" type="ORF">R4Y45_01180</name>
</gene>
<dbReference type="Proteomes" id="UP001377804">
    <property type="component" value="Unassembled WGS sequence"/>
</dbReference>
<protein>
    <submittedName>
        <fullName evidence="7">M20/M25/M40 family metallo-hydrolase</fullName>
    </submittedName>
</protein>
<dbReference type="EMBL" id="JAWMWG010000001">
    <property type="protein sequence ID" value="MEJ6347841.1"/>
    <property type="molecule type" value="Genomic_DNA"/>
</dbReference>
<dbReference type="PANTHER" id="PTHR32481">
    <property type="entry name" value="AMINOPEPTIDASE"/>
    <property type="match status" value="1"/>
</dbReference>
<reference evidence="7 8" key="1">
    <citation type="submission" date="2023-10" db="EMBL/GenBank/DDBJ databases">
        <title>Holzapfeliella saturejae sp. nov. isolated from Satureja montana flowers.</title>
        <authorList>
            <person name="Alcantara C."/>
            <person name="Zuniga M."/>
            <person name="Landete J.M."/>
            <person name="Monedero V."/>
        </authorList>
    </citation>
    <scope>NUCLEOTIDE SEQUENCE [LARGE SCALE GENOMIC DNA]</scope>
    <source>
        <strain evidence="7 8">He02</strain>
    </source>
</reference>
<dbReference type="Gene3D" id="2.40.30.40">
    <property type="entry name" value="Peptidase M42, domain 2"/>
    <property type="match status" value="1"/>
</dbReference>
<evidence type="ECO:0000313" key="8">
    <source>
        <dbReference type="Proteomes" id="UP001377804"/>
    </source>
</evidence>
<sequence>MIKKWSQNMTAQSDINLLTQLTNASGVSGFEDEVVDLFQQEVATAGKVTKDAMNNVYVEPEQNEGNRLRLQIDAHSDEVGYVVKNIRPNGLIEFVLIGGQTAITLSSTKVRILNDEGQYISGVISSIPPHFMTPEQKTRLPKVDELTIDVGATSAKEVEDLKIKRGAPVTIDVKTQYNDYNKTLVGKAFDNRVGTALLAKTMNYLKDKTLPIDVVGALASQEEVGARGAQVTVRKVQPDLAIVFEGAPANDTCFPDYAIQTGIKRGPMIRHMDSTMITNPRFQKFALDIAKRYNIPHQEYADTRGGQNGSVIAGYKGAPTIVISVPVRYAHTPHSYIALEDFQNSFELAKKVIDHLTPEIIQNF</sequence>
<evidence type="ECO:0000256" key="4">
    <source>
        <dbReference type="ARBA" id="ARBA00022723"/>
    </source>
</evidence>
<dbReference type="SUPFAM" id="SSF101821">
    <property type="entry name" value="Aminopeptidase/glucanase lid domain"/>
    <property type="match status" value="1"/>
</dbReference>
<comment type="similarity">
    <text evidence="1 6">Belongs to the peptidase M42 family.</text>
</comment>
<dbReference type="PANTHER" id="PTHR32481:SF0">
    <property type="entry name" value="AMINOPEPTIDASE YPDE-RELATED"/>
    <property type="match status" value="1"/>
</dbReference>
<keyword evidence="4" id="KW-0479">Metal-binding</keyword>